<dbReference type="RefSeq" id="WP_092793493.1">
    <property type="nucleotide sequence ID" value="NZ_FOPC01000013.1"/>
</dbReference>
<name>A0A1I2WQ60_9BACT</name>
<reference evidence="3" key="1">
    <citation type="submission" date="2016-10" db="EMBL/GenBank/DDBJ databases">
        <authorList>
            <person name="Varghese N."/>
            <person name="Submissions S."/>
        </authorList>
    </citation>
    <scope>NUCLEOTIDE SEQUENCE [LARGE SCALE GENOMIC DNA]</scope>
    <source>
        <strain evidence="3">DSM 19315</strain>
    </source>
</reference>
<dbReference type="Proteomes" id="UP000199642">
    <property type="component" value="Unassembled WGS sequence"/>
</dbReference>
<dbReference type="OrthoDB" id="1524221at2"/>
<feature type="domain" description="DUF4412" evidence="1">
    <location>
        <begin position="93"/>
        <end position="282"/>
    </location>
</feature>
<organism evidence="2 3">
    <name type="scientific">Algoriphagus hitonicola</name>
    <dbReference type="NCBI Taxonomy" id="435880"/>
    <lineage>
        <taxon>Bacteria</taxon>
        <taxon>Pseudomonadati</taxon>
        <taxon>Bacteroidota</taxon>
        <taxon>Cytophagia</taxon>
        <taxon>Cytophagales</taxon>
        <taxon>Cyclobacteriaceae</taxon>
        <taxon>Algoriphagus</taxon>
    </lineage>
</organism>
<proteinExistence type="predicted"/>
<evidence type="ECO:0000259" key="1">
    <source>
        <dbReference type="Pfam" id="PF14371"/>
    </source>
</evidence>
<dbReference type="InterPro" id="IPR025524">
    <property type="entry name" value="DUF4412"/>
</dbReference>
<sequence>MKRLLYIFLPILLLTSTTVEAQLIKKIKQAAQQGAENALAKKTEEEVNKLVQRQIEKQLSTLGGSESSPLDMDMESIMSKWGEPVDTEEAYDFTGFMTMEVTAKNQNGKAEDPVTMKSLLTPNEYIGMEVSDPKTKEGASTIVFDLKNSASIIFMESDGTKNSLAYKIDGENMVSEEVENQMEDEDVTFEKTGNTKSILGYECDEFYVKSEDGEGYYWITQEPIENLKSFWGMDSPMLKNSTKQKYAKRFANLPAGDFMAMTFTDVDGSSVEMTVIEIELNSPKSLTMAEYPNVMESMGKK</sequence>
<keyword evidence="3" id="KW-1185">Reference proteome</keyword>
<evidence type="ECO:0000313" key="2">
    <source>
        <dbReference type="EMBL" id="SFH01741.1"/>
    </source>
</evidence>
<evidence type="ECO:0000313" key="3">
    <source>
        <dbReference type="Proteomes" id="UP000199642"/>
    </source>
</evidence>
<dbReference type="AlphaFoldDB" id="A0A1I2WQ60"/>
<protein>
    <recommendedName>
        <fullName evidence="1">DUF4412 domain-containing protein</fullName>
    </recommendedName>
</protein>
<accession>A0A1I2WQ60</accession>
<gene>
    <name evidence="2" type="ORF">SAMN04487988_11344</name>
</gene>
<dbReference type="STRING" id="435880.SAMN04487988_11344"/>
<dbReference type="EMBL" id="FOPC01000013">
    <property type="protein sequence ID" value="SFH01741.1"/>
    <property type="molecule type" value="Genomic_DNA"/>
</dbReference>
<dbReference type="Pfam" id="PF14371">
    <property type="entry name" value="DUF4412"/>
    <property type="match status" value="1"/>
</dbReference>